<reference evidence="1 2" key="1">
    <citation type="submission" date="2012-02" db="EMBL/GenBank/DDBJ databases">
        <title>Complete Genome Sequence of Cronobacter sakazakii Bacteriophage CR9.</title>
        <authorList>
            <person name="Shin H."/>
            <person name="Lee J.-H."/>
            <person name="Kim Y."/>
            <person name="Ryu S."/>
        </authorList>
    </citation>
    <scope>NUCLEOTIDE SEQUENCE [LARGE SCALE GENOMIC DNA]</scope>
</reference>
<dbReference type="InterPro" id="IPR058701">
    <property type="entry name" value="PhiTE_072-like"/>
</dbReference>
<dbReference type="Pfam" id="PF26211">
    <property type="entry name" value="Phage_phiTE_072"/>
    <property type="match status" value="1"/>
</dbReference>
<dbReference type="EMBL" id="JQ691611">
    <property type="protein sequence ID" value="AFH21018.1"/>
    <property type="molecule type" value="Genomic_DNA"/>
</dbReference>
<dbReference type="GeneID" id="18562976"/>
<dbReference type="KEGG" id="vg:18562976"/>
<accession>M1EZD0</accession>
<protein>
    <submittedName>
        <fullName evidence="1">Uncharacterized protein</fullName>
    </submittedName>
</protein>
<keyword evidence="2" id="KW-1185">Reference proteome</keyword>
<gene>
    <name evidence="1" type="ORF">CR9_134</name>
</gene>
<dbReference type="OrthoDB" id="10667at10239"/>
<organism evidence="1 2">
    <name type="scientific">Cronobacter phage CR9</name>
    <dbReference type="NCBI Taxonomy" id="1162290"/>
    <lineage>
        <taxon>Viruses</taxon>
        <taxon>Duplodnaviria</taxon>
        <taxon>Heunggongvirae</taxon>
        <taxon>Uroviricota</taxon>
        <taxon>Caudoviricetes</taxon>
        <taxon>Vequintavirinae</taxon>
        <taxon>Certrevirus</taxon>
        <taxon>Certrevirus CR9</taxon>
    </lineage>
</organism>
<dbReference type="Proteomes" id="UP000011829">
    <property type="component" value="Segment"/>
</dbReference>
<proteinExistence type="predicted"/>
<evidence type="ECO:0000313" key="1">
    <source>
        <dbReference type="EMBL" id="AFH21018.1"/>
    </source>
</evidence>
<dbReference type="RefSeq" id="YP_009015096.1">
    <property type="nucleotide sequence ID" value="NC_023717.1"/>
</dbReference>
<evidence type="ECO:0000313" key="2">
    <source>
        <dbReference type="Proteomes" id="UP000011829"/>
    </source>
</evidence>
<sequence>MQIKRTTVEKIRIEDLHESHRLDPVEVIVENFDEGAGKITISCYGEVWTGFWGSMGGTVEEFFQRVSNDYLIDKMSDYRAMEPDIDGDSDYLKSLILKDRRAGNITKFQAKNAWYYIDNYSPDRNSLCYGHIPEELEIIEGICEPWHFDWPQMPSHKYAYLERILNLVREVIKPGGNDESSLHVR</sequence>
<name>M1EZD0_9CAUD</name>